<dbReference type="Pfam" id="PF03992">
    <property type="entry name" value="ABM"/>
    <property type="match status" value="1"/>
</dbReference>
<dbReference type="InterPro" id="IPR011008">
    <property type="entry name" value="Dimeric_a/b-barrel"/>
</dbReference>
<dbReference type="GO" id="GO:0004497">
    <property type="term" value="F:monooxygenase activity"/>
    <property type="evidence" value="ECO:0007669"/>
    <property type="project" value="UniProtKB-KW"/>
</dbReference>
<dbReference type="PANTHER" id="PTHR33336:SF15">
    <property type="entry name" value="ABM DOMAIN-CONTAINING PROTEIN"/>
    <property type="match status" value="1"/>
</dbReference>
<evidence type="ECO:0000313" key="2">
    <source>
        <dbReference type="EMBL" id="RCS22941.1"/>
    </source>
</evidence>
<dbReference type="PROSITE" id="PS51725">
    <property type="entry name" value="ABM"/>
    <property type="match status" value="1"/>
</dbReference>
<name>A0A368K141_9HYPH</name>
<dbReference type="Proteomes" id="UP000253420">
    <property type="component" value="Unassembled WGS sequence"/>
</dbReference>
<reference evidence="2 3" key="1">
    <citation type="submission" date="2018-07" db="EMBL/GenBank/DDBJ databases">
        <title>The draft genome of Phyllobacterium salinisoli.</title>
        <authorList>
            <person name="Liu L."/>
            <person name="Li L."/>
            <person name="Zhang X."/>
            <person name="Liang L."/>
        </authorList>
    </citation>
    <scope>NUCLEOTIDE SEQUENCE [LARGE SCALE GENOMIC DNA]</scope>
    <source>
        <strain evidence="2 3">LLAN61</strain>
    </source>
</reference>
<proteinExistence type="predicted"/>
<dbReference type="SUPFAM" id="SSF54909">
    <property type="entry name" value="Dimeric alpha+beta barrel"/>
    <property type="match status" value="1"/>
</dbReference>
<dbReference type="Gene3D" id="3.30.70.100">
    <property type="match status" value="1"/>
</dbReference>
<feature type="domain" description="ABM" evidence="1">
    <location>
        <begin position="2"/>
        <end position="91"/>
    </location>
</feature>
<dbReference type="RefSeq" id="WP_114441482.1">
    <property type="nucleotide sequence ID" value="NZ_QOZG01000006.1"/>
</dbReference>
<keyword evidence="2" id="KW-0560">Oxidoreductase</keyword>
<gene>
    <name evidence="2" type="ORF">DUT91_15790</name>
</gene>
<sequence>MLLIVGTVRLPPENLVKARPAMAHMVLASRAEDGCEEYSYAEDVLEPGLIHVKEIWRDQQALDRHFASDHIAAWRSAWPGLGIGDRNLRVYEVGDPRQT</sequence>
<comment type="caution">
    <text evidence="2">The sequence shown here is derived from an EMBL/GenBank/DDBJ whole genome shotgun (WGS) entry which is preliminary data.</text>
</comment>
<dbReference type="AlphaFoldDB" id="A0A368K141"/>
<evidence type="ECO:0000259" key="1">
    <source>
        <dbReference type="PROSITE" id="PS51725"/>
    </source>
</evidence>
<dbReference type="InterPro" id="IPR050744">
    <property type="entry name" value="AI-2_Isomerase_LsrG"/>
</dbReference>
<dbReference type="PANTHER" id="PTHR33336">
    <property type="entry name" value="QUINOL MONOOXYGENASE YGIN-RELATED"/>
    <property type="match status" value="1"/>
</dbReference>
<keyword evidence="3" id="KW-1185">Reference proteome</keyword>
<dbReference type="InterPro" id="IPR007138">
    <property type="entry name" value="ABM_dom"/>
</dbReference>
<organism evidence="2 3">
    <name type="scientific">Phyllobacterium salinisoli</name>
    <dbReference type="NCBI Taxonomy" id="1899321"/>
    <lineage>
        <taxon>Bacteria</taxon>
        <taxon>Pseudomonadati</taxon>
        <taxon>Pseudomonadota</taxon>
        <taxon>Alphaproteobacteria</taxon>
        <taxon>Hyphomicrobiales</taxon>
        <taxon>Phyllobacteriaceae</taxon>
        <taxon>Phyllobacterium</taxon>
    </lineage>
</organism>
<dbReference type="EMBL" id="QOZG01000006">
    <property type="protein sequence ID" value="RCS22941.1"/>
    <property type="molecule type" value="Genomic_DNA"/>
</dbReference>
<protein>
    <submittedName>
        <fullName evidence="2">Antibiotic biosynthesis monooxygenase</fullName>
    </submittedName>
</protein>
<dbReference type="OrthoDB" id="287932at2"/>
<keyword evidence="2" id="KW-0503">Monooxygenase</keyword>
<accession>A0A368K141</accession>
<evidence type="ECO:0000313" key="3">
    <source>
        <dbReference type="Proteomes" id="UP000253420"/>
    </source>
</evidence>